<keyword evidence="4" id="KW-0653">Protein transport</keyword>
<comment type="caution">
    <text evidence="7">The sequence shown here is derived from an EMBL/GenBank/DDBJ whole genome shotgun (WGS) entry which is preliminary data.</text>
</comment>
<dbReference type="GO" id="GO:0005737">
    <property type="term" value="C:cytoplasm"/>
    <property type="evidence" value="ECO:0007669"/>
    <property type="project" value="TreeGrafter"/>
</dbReference>
<organism evidence="7 8">
    <name type="scientific">Hypsibius exemplaris</name>
    <name type="common">Freshwater tardigrade</name>
    <dbReference type="NCBI Taxonomy" id="2072580"/>
    <lineage>
        <taxon>Eukaryota</taxon>
        <taxon>Metazoa</taxon>
        <taxon>Ecdysozoa</taxon>
        <taxon>Tardigrada</taxon>
        <taxon>Eutardigrada</taxon>
        <taxon>Parachela</taxon>
        <taxon>Hypsibioidea</taxon>
        <taxon>Hypsibiidae</taxon>
        <taxon>Hypsibius</taxon>
    </lineage>
</organism>
<dbReference type="GO" id="GO:0005049">
    <property type="term" value="F:nuclear export signal receptor activity"/>
    <property type="evidence" value="ECO:0007669"/>
    <property type="project" value="InterPro"/>
</dbReference>
<comment type="subcellular location">
    <subcellularLocation>
        <location evidence="1">Nucleus</location>
    </subcellularLocation>
</comment>
<dbReference type="InterPro" id="IPR011989">
    <property type="entry name" value="ARM-like"/>
</dbReference>
<dbReference type="FunFam" id="1.25.10.10:FF:000022">
    <property type="entry name" value="protein EXPORTIN 1A"/>
    <property type="match status" value="1"/>
</dbReference>
<dbReference type="InterPro" id="IPR040485">
    <property type="entry name" value="XPO1_repeat_3"/>
</dbReference>
<dbReference type="PANTHER" id="PTHR11223">
    <property type="entry name" value="EXPORTIN 1/5"/>
    <property type="match status" value="1"/>
</dbReference>
<gene>
    <name evidence="7" type="ORF">BV898_05380</name>
</gene>
<dbReference type="GO" id="GO:0000056">
    <property type="term" value="P:ribosomal small subunit export from nucleus"/>
    <property type="evidence" value="ECO:0007669"/>
    <property type="project" value="TreeGrafter"/>
</dbReference>
<reference evidence="8" key="1">
    <citation type="submission" date="2017-01" db="EMBL/GenBank/DDBJ databases">
        <title>Comparative genomics of anhydrobiosis in the tardigrade Hypsibius dujardini.</title>
        <authorList>
            <person name="Yoshida Y."/>
            <person name="Koutsovoulos G."/>
            <person name="Laetsch D."/>
            <person name="Stevens L."/>
            <person name="Kumar S."/>
            <person name="Horikawa D."/>
            <person name="Ishino K."/>
            <person name="Komine S."/>
            <person name="Tomita M."/>
            <person name="Blaxter M."/>
            <person name="Arakawa K."/>
        </authorList>
    </citation>
    <scope>NUCLEOTIDE SEQUENCE [LARGE SCALE GENOMIC DNA]</scope>
    <source>
        <strain evidence="8">Z151</strain>
    </source>
</reference>
<dbReference type="Pfam" id="PF08767">
    <property type="entry name" value="CRM1_C"/>
    <property type="match status" value="1"/>
</dbReference>
<keyword evidence="8" id="KW-1185">Reference proteome</keyword>
<dbReference type="InterPro" id="IPR013598">
    <property type="entry name" value="Exportin-1/Importin-b-like"/>
</dbReference>
<dbReference type="Pfam" id="PF08389">
    <property type="entry name" value="Xpo1"/>
    <property type="match status" value="1"/>
</dbReference>
<proteinExistence type="inferred from homology"/>
<dbReference type="GO" id="GO:0000055">
    <property type="term" value="P:ribosomal large subunit export from nucleus"/>
    <property type="evidence" value="ECO:0007669"/>
    <property type="project" value="TreeGrafter"/>
</dbReference>
<dbReference type="AlphaFoldDB" id="A0A1W0WZG2"/>
<evidence type="ECO:0000256" key="5">
    <source>
        <dbReference type="ARBA" id="ARBA00023242"/>
    </source>
</evidence>
<dbReference type="InterPro" id="IPR016024">
    <property type="entry name" value="ARM-type_fold"/>
</dbReference>
<evidence type="ECO:0000259" key="6">
    <source>
        <dbReference type="PROSITE" id="PS50166"/>
    </source>
</evidence>
<dbReference type="GO" id="GO:0006611">
    <property type="term" value="P:protein export from nucleus"/>
    <property type="evidence" value="ECO:0007669"/>
    <property type="project" value="InterPro"/>
</dbReference>
<dbReference type="PANTHER" id="PTHR11223:SF2">
    <property type="entry name" value="EXPORTIN-1"/>
    <property type="match status" value="1"/>
</dbReference>
<dbReference type="InterPro" id="IPR014877">
    <property type="entry name" value="XPO1_C_dom"/>
</dbReference>
<dbReference type="InterPro" id="IPR001494">
    <property type="entry name" value="Importin-beta_N"/>
</dbReference>
<dbReference type="SMART" id="SM01102">
    <property type="entry name" value="CRM1_C"/>
    <property type="match status" value="1"/>
</dbReference>
<dbReference type="Gene3D" id="1.25.10.10">
    <property type="entry name" value="Leucine-rich Repeat Variant"/>
    <property type="match status" value="1"/>
</dbReference>
<evidence type="ECO:0000313" key="8">
    <source>
        <dbReference type="Proteomes" id="UP000192578"/>
    </source>
</evidence>
<keyword evidence="3" id="KW-0813">Transport</keyword>
<comment type="similarity">
    <text evidence="2">Belongs to the exportin family.</text>
</comment>
<evidence type="ECO:0000256" key="2">
    <source>
        <dbReference type="ARBA" id="ARBA00009466"/>
    </source>
</evidence>
<dbReference type="SUPFAM" id="SSF48371">
    <property type="entry name" value="ARM repeat"/>
    <property type="match status" value="1"/>
</dbReference>
<dbReference type="GO" id="GO:0005634">
    <property type="term" value="C:nucleus"/>
    <property type="evidence" value="ECO:0007669"/>
    <property type="project" value="UniProtKB-SubCell"/>
</dbReference>
<dbReference type="GO" id="GO:0031267">
    <property type="term" value="F:small GTPase binding"/>
    <property type="evidence" value="ECO:0007669"/>
    <property type="project" value="InterPro"/>
</dbReference>
<dbReference type="InterPro" id="IPR041235">
    <property type="entry name" value="Exp1_repeat_2"/>
</dbReference>
<dbReference type="Pfam" id="PF18784">
    <property type="entry name" value="CRM1_repeat_2"/>
    <property type="match status" value="1"/>
</dbReference>
<accession>A0A1W0WZG2</accession>
<dbReference type="Pfam" id="PF18777">
    <property type="entry name" value="CRM1_repeat"/>
    <property type="match status" value="1"/>
</dbReference>
<dbReference type="OrthoDB" id="27218at2759"/>
<evidence type="ECO:0000313" key="7">
    <source>
        <dbReference type="EMBL" id="OQV20558.1"/>
    </source>
</evidence>
<protein>
    <submittedName>
        <fullName evidence="7">Exportin-1</fullName>
    </submittedName>
</protein>
<dbReference type="Proteomes" id="UP000192578">
    <property type="component" value="Unassembled WGS sequence"/>
</dbReference>
<dbReference type="InterPro" id="IPR041123">
    <property type="entry name" value="CRM1_repeat"/>
</dbReference>
<dbReference type="Pfam" id="PF18787">
    <property type="entry name" value="CRM1_repeat_3"/>
    <property type="match status" value="1"/>
</dbReference>
<sequence length="1079" mass="124437">MSAVMNPNSEANRLLNFSERLDINLLDKVVGCMYTGQRTEQMEAQTVLTTLKEHPEAWTRVDAILEFSQNPQTKYFALQILENVIKTRWKALPRAQCDGIKTYIVSLIIRTSSLPEMHEKHKLYLTKLNFVLVQILKKEWPKNWPSFITDIVGASKTNEWLCLNNMEILRLLSEEIFDYSSGTMTQAKTRHLKESMCGEFQQVFQLCLFVMDNSTNPPLVAATLQTLLLFLNWIPLGYVFETNLVPSLISKFLPVPMFRNVTLKCLTEISAISIAQYPQYEKHIKDMFRDTLQQLQQVLPLQTDIKAVYSKGSDDEQKFIQNLAMFLASYLKEHVQIVEKSPELHEQLGNTLRYVTLISQVDETEIFKICLEFWNTLSSELYLEHPFKAYTTASYFPSSLMKTPFESQSQTRRKFYDATLSTVRTIMIERMAKPEEVLVVENDQGEVVREFMKDTDSINMYKLMRETLVYLTHLDTVDTERIMTDKLHRQVDGSEWSWKNLNTLCWAIGSISGAMHEEDEMRFLVTVIKELLGLCEQKRGKDNKAIIASNIMYIVGQYPRFLRAHWKFLKTVVNKLFEFMHETHDGVQDMACDTFIKIAQKCRRHFVTIQVSESYPFIDEILLNLRSIICDLGQQQVQTFYEAIGYMIASEADDGTQASLIERLMALPNQIWDETIQMIKANPEALKDVECLKQFANVLRANQRACISLGNVYVHQLKKIFYDSLQLYKLLSNSISAAVVVGGDLANKGPFIRNMKTVKKEILKILSSWISKATNPQLVYEYFLPPMFEAILLDYKTNAPDAREPEVLTLMRSVVERLEGSITPRIPEIFDGVFQCTLEMINKNFEEYPEHRTNFFLLLQAVNQKCFAGLLTIPGPQFKLIIDSIVWAFKHHMRNVAEIGLQILYQMFKNIAAQPADVAQSFYKAYYLVLLEHLFSVASDPTHSGNLNLFSTILAYMFTLIDDKKVVVALGGVNDPSDNMTFLQSYIQQMLKSAFPHLTESQIKITVAGMFQLDQDVGQFKEHLRDFLVQIKEFTGDDETDLFIEEREGLLKKAQEDKRKIQMAVPGILNPHEIDDMED</sequence>
<evidence type="ECO:0000256" key="4">
    <source>
        <dbReference type="ARBA" id="ARBA00022927"/>
    </source>
</evidence>
<evidence type="ECO:0000256" key="3">
    <source>
        <dbReference type="ARBA" id="ARBA00022448"/>
    </source>
</evidence>
<dbReference type="EMBL" id="MTYJ01000029">
    <property type="protein sequence ID" value="OQV20558.1"/>
    <property type="molecule type" value="Genomic_DNA"/>
</dbReference>
<name>A0A1W0WZG2_HYPEX</name>
<dbReference type="InterPro" id="IPR045065">
    <property type="entry name" value="XPO1/5"/>
</dbReference>
<dbReference type="PROSITE" id="PS50166">
    <property type="entry name" value="IMPORTIN_B_NT"/>
    <property type="match status" value="1"/>
</dbReference>
<keyword evidence="5" id="KW-0539">Nucleus</keyword>
<dbReference type="Pfam" id="PF03810">
    <property type="entry name" value="IBN_N"/>
    <property type="match status" value="1"/>
</dbReference>
<feature type="domain" description="Importin N-terminal" evidence="6">
    <location>
        <begin position="44"/>
        <end position="110"/>
    </location>
</feature>
<dbReference type="SMART" id="SM00913">
    <property type="entry name" value="IBN_N"/>
    <property type="match status" value="1"/>
</dbReference>
<evidence type="ECO:0000256" key="1">
    <source>
        <dbReference type="ARBA" id="ARBA00004123"/>
    </source>
</evidence>